<comment type="caution">
    <text evidence="2">The sequence shown here is derived from an EMBL/GenBank/DDBJ whole genome shotgun (WGS) entry which is preliminary data.</text>
</comment>
<sequence>MMSLHGVRYAKMCKPLQSARCRDRSSGSTRRRVNLSSIDRSNQLISRCRYALDMDSNGNVIFRVHYSACNVQTQDWFLLFRGEIEVSVGDASLIGVEIEMNKSYVTVKGLRDLLLSPREFLDRQAEVLPLWIGHGVYVYSLEASCPLVTPGPGAEVAFHIPKQRMGLVKRGSYSTETVTLKNIVVLPPINVTVTENKHFVMVNTQAADLLRSQDCITRDNRQGIQDFYSLDLVLEFAEIAHPMNWTLENYYECTGENAANKEMGGGVATFLGFAN</sequence>
<reference evidence="2" key="1">
    <citation type="submission" date="2023-07" db="EMBL/GenBank/DDBJ databases">
        <authorList>
            <person name="Stuckert A."/>
        </authorList>
    </citation>
    <scope>NUCLEOTIDE SEQUENCE</scope>
</reference>
<dbReference type="Proteomes" id="UP001176940">
    <property type="component" value="Unassembled WGS sequence"/>
</dbReference>
<dbReference type="PANTHER" id="PTHR38653">
    <property type="entry name" value="GENE 572-RELATED"/>
    <property type="match status" value="1"/>
</dbReference>
<evidence type="ECO:0000259" key="1">
    <source>
        <dbReference type="Pfam" id="PF15094"/>
    </source>
</evidence>
<accession>A0ABN9LDF7</accession>
<proteinExistence type="predicted"/>
<evidence type="ECO:0000313" key="2">
    <source>
        <dbReference type="EMBL" id="CAJ0939313.1"/>
    </source>
</evidence>
<evidence type="ECO:0000313" key="3">
    <source>
        <dbReference type="Proteomes" id="UP001176940"/>
    </source>
</evidence>
<keyword evidence="3" id="KW-1185">Reference proteome</keyword>
<protein>
    <recommendedName>
        <fullName evidence="1">CIROZ beta domain-containing protein</fullName>
    </recommendedName>
</protein>
<gene>
    <name evidence="2" type="ORF">RIMI_LOCUS7987236</name>
</gene>
<dbReference type="InterPro" id="IPR027956">
    <property type="entry name" value="CIROZ"/>
</dbReference>
<dbReference type="PANTHER" id="PTHR38653:SF1">
    <property type="entry name" value="GENE 572-RELATED"/>
    <property type="match status" value="1"/>
</dbReference>
<dbReference type="EMBL" id="CAUEEQ010015529">
    <property type="protein sequence ID" value="CAJ0939313.1"/>
    <property type="molecule type" value="Genomic_DNA"/>
</dbReference>
<organism evidence="2 3">
    <name type="scientific">Ranitomeya imitator</name>
    <name type="common">mimic poison frog</name>
    <dbReference type="NCBI Taxonomy" id="111125"/>
    <lineage>
        <taxon>Eukaryota</taxon>
        <taxon>Metazoa</taxon>
        <taxon>Chordata</taxon>
        <taxon>Craniata</taxon>
        <taxon>Vertebrata</taxon>
        <taxon>Euteleostomi</taxon>
        <taxon>Amphibia</taxon>
        <taxon>Batrachia</taxon>
        <taxon>Anura</taxon>
        <taxon>Neobatrachia</taxon>
        <taxon>Hyloidea</taxon>
        <taxon>Dendrobatidae</taxon>
        <taxon>Dendrobatinae</taxon>
        <taxon>Ranitomeya</taxon>
    </lineage>
</organism>
<name>A0ABN9LDF7_9NEOB</name>
<dbReference type="InterPro" id="IPR049521">
    <property type="entry name" value="CIROZ_b"/>
</dbReference>
<feature type="domain" description="CIROZ beta" evidence="1">
    <location>
        <begin position="152"/>
        <end position="253"/>
    </location>
</feature>
<dbReference type="Pfam" id="PF15094">
    <property type="entry name" value="DUF4556"/>
    <property type="match status" value="1"/>
</dbReference>